<sequence>MPESPELFIPWNLLIVVGVAIGALLLIVVLGVLLRRLFRRRQEPILALEPPPPLQLESLPAEGPAAGENPCLELHGTPVKITLIVVASSGRVQVAPSGDFLPSLLENLLPGLEEIIRRDQPETVRWPAQLSSNGFSQTFFSNAKLPGDQGKGTAYSAVAGRFETGGHALLLGLVVCANRPNSIGQETAEHLGQWRNLLRIRRA</sequence>
<evidence type="ECO:0000313" key="2">
    <source>
        <dbReference type="EMBL" id="QDU94398.1"/>
    </source>
</evidence>
<keyword evidence="1" id="KW-1133">Transmembrane helix</keyword>
<feature type="transmembrane region" description="Helical" evidence="1">
    <location>
        <begin position="12"/>
        <end position="34"/>
    </location>
</feature>
<name>A0A518DRD3_9BACT</name>
<dbReference type="EMBL" id="CP036433">
    <property type="protein sequence ID" value="QDU94398.1"/>
    <property type="molecule type" value="Genomic_DNA"/>
</dbReference>
<protein>
    <submittedName>
        <fullName evidence="2">Uncharacterized protein</fullName>
    </submittedName>
</protein>
<dbReference type="AlphaFoldDB" id="A0A518DRD3"/>
<reference evidence="2 3" key="1">
    <citation type="submission" date="2019-02" db="EMBL/GenBank/DDBJ databases">
        <title>Deep-cultivation of Planctomycetes and their phenomic and genomic characterization uncovers novel biology.</title>
        <authorList>
            <person name="Wiegand S."/>
            <person name="Jogler M."/>
            <person name="Boedeker C."/>
            <person name="Pinto D."/>
            <person name="Vollmers J."/>
            <person name="Rivas-Marin E."/>
            <person name="Kohn T."/>
            <person name="Peeters S.H."/>
            <person name="Heuer A."/>
            <person name="Rast P."/>
            <person name="Oberbeckmann S."/>
            <person name="Bunk B."/>
            <person name="Jeske O."/>
            <person name="Meyerdierks A."/>
            <person name="Storesund J.E."/>
            <person name="Kallscheuer N."/>
            <person name="Luecker S."/>
            <person name="Lage O.M."/>
            <person name="Pohl T."/>
            <person name="Merkel B.J."/>
            <person name="Hornburger P."/>
            <person name="Mueller R.-W."/>
            <person name="Bruemmer F."/>
            <person name="Labrenz M."/>
            <person name="Spormann A.M."/>
            <person name="Op den Camp H."/>
            <person name="Overmann J."/>
            <person name="Amann R."/>
            <person name="Jetten M.S.M."/>
            <person name="Mascher T."/>
            <person name="Medema M.H."/>
            <person name="Devos D.P."/>
            <person name="Kaster A.-K."/>
            <person name="Ovreas L."/>
            <person name="Rohde M."/>
            <person name="Galperin M.Y."/>
            <person name="Jogler C."/>
        </authorList>
    </citation>
    <scope>NUCLEOTIDE SEQUENCE [LARGE SCALE GENOMIC DNA]</scope>
    <source>
        <strain evidence="2 3">Pla85_3_4</strain>
    </source>
</reference>
<keyword evidence="1" id="KW-0812">Transmembrane</keyword>
<keyword evidence="1" id="KW-0472">Membrane</keyword>
<gene>
    <name evidence="2" type="ORF">Pla8534_21880</name>
</gene>
<dbReference type="KEGG" id="lcre:Pla8534_21880"/>
<organism evidence="2 3">
    <name type="scientific">Lignipirellula cremea</name>
    <dbReference type="NCBI Taxonomy" id="2528010"/>
    <lineage>
        <taxon>Bacteria</taxon>
        <taxon>Pseudomonadati</taxon>
        <taxon>Planctomycetota</taxon>
        <taxon>Planctomycetia</taxon>
        <taxon>Pirellulales</taxon>
        <taxon>Pirellulaceae</taxon>
        <taxon>Lignipirellula</taxon>
    </lineage>
</organism>
<accession>A0A518DRD3</accession>
<dbReference type="OrthoDB" id="274584at2"/>
<dbReference type="Proteomes" id="UP000317648">
    <property type="component" value="Chromosome"/>
</dbReference>
<proteinExistence type="predicted"/>
<dbReference type="RefSeq" id="WP_145052760.1">
    <property type="nucleotide sequence ID" value="NZ_CP036433.1"/>
</dbReference>
<keyword evidence="3" id="KW-1185">Reference proteome</keyword>
<evidence type="ECO:0000313" key="3">
    <source>
        <dbReference type="Proteomes" id="UP000317648"/>
    </source>
</evidence>
<evidence type="ECO:0000256" key="1">
    <source>
        <dbReference type="SAM" id="Phobius"/>
    </source>
</evidence>